<reference evidence="1 2" key="1">
    <citation type="journal article" date="2023" name="J. Hered.">
        <title>Chromosome-level genome of the wood stork (Mycteria americana) provides insight into avian chromosome evolution.</title>
        <authorList>
            <person name="Flamio R. Jr."/>
            <person name="Ramstad K.M."/>
        </authorList>
    </citation>
    <scope>NUCLEOTIDE SEQUENCE [LARGE SCALE GENOMIC DNA]</scope>
    <source>
        <strain evidence="1">JAX WOST 10</strain>
    </source>
</reference>
<keyword evidence="2" id="KW-1185">Reference proteome</keyword>
<sequence>MAVTLQRRTELLAAVEREALPKGAARTWLSCCTVYLAMQGCAATVSCHTCELEADTEALELSVSAGDLSDLVKSGKLLLVALPESVETAAKEKILQIYDVEEEQGVSNVEDASGLRAPSSSSLCLLVGLRTKGAGGSLEEGLVRHGRSVRISCSDAGLMAQLNEVACSGQTQQHESIILLILAQMCPDRELSATVKHLYSLLGSNPKAGKLMLAYYSFALNAVLPLLNMLYQRMYLPCSLRPVMLPSDRMRGNGLKLCQGRFRWNIRKKFFTERVIKHWNRLPREVVESASLEAKQPLFPQPLLTRLVLQTLHRLRCPSLDTLQHLNVLLVVRGPKLNTVFEDVIGFLGHLGTLLAHVQAAVNKHPQVLLCQAAFQPLFPKPVVLHGVVVTQVQDLALGLVKPHTIDLSPLMQPVQTPLQSLPTLQQINTPAQFGVICKLTEGALNPLVQIIDKDIKQDWPQN</sequence>
<dbReference type="AlphaFoldDB" id="A0AAN7RUG8"/>
<dbReference type="Proteomes" id="UP001333110">
    <property type="component" value="Unassembled WGS sequence"/>
</dbReference>
<dbReference type="EMBL" id="JAUNZN010000005">
    <property type="protein sequence ID" value="KAK4820924.1"/>
    <property type="molecule type" value="Genomic_DNA"/>
</dbReference>
<protein>
    <submittedName>
        <fullName evidence="1">Uncharacterized protein</fullName>
    </submittedName>
</protein>
<comment type="caution">
    <text evidence="1">The sequence shown here is derived from an EMBL/GenBank/DDBJ whole genome shotgun (WGS) entry which is preliminary data.</text>
</comment>
<evidence type="ECO:0000313" key="1">
    <source>
        <dbReference type="EMBL" id="KAK4820924.1"/>
    </source>
</evidence>
<evidence type="ECO:0000313" key="2">
    <source>
        <dbReference type="Proteomes" id="UP001333110"/>
    </source>
</evidence>
<gene>
    <name evidence="1" type="ORF">QYF61_008645</name>
</gene>
<organism evidence="1 2">
    <name type="scientific">Mycteria americana</name>
    <name type="common">Wood stork</name>
    <dbReference type="NCBI Taxonomy" id="33587"/>
    <lineage>
        <taxon>Eukaryota</taxon>
        <taxon>Metazoa</taxon>
        <taxon>Chordata</taxon>
        <taxon>Craniata</taxon>
        <taxon>Vertebrata</taxon>
        <taxon>Euteleostomi</taxon>
        <taxon>Archelosauria</taxon>
        <taxon>Archosauria</taxon>
        <taxon>Dinosauria</taxon>
        <taxon>Saurischia</taxon>
        <taxon>Theropoda</taxon>
        <taxon>Coelurosauria</taxon>
        <taxon>Aves</taxon>
        <taxon>Neognathae</taxon>
        <taxon>Neoaves</taxon>
        <taxon>Aequornithes</taxon>
        <taxon>Ciconiiformes</taxon>
        <taxon>Ciconiidae</taxon>
        <taxon>Mycteria</taxon>
    </lineage>
</organism>
<accession>A0AAN7RUG8</accession>
<name>A0AAN7RUG8_MYCAM</name>
<proteinExistence type="predicted"/>